<dbReference type="GO" id="GO:0015020">
    <property type="term" value="F:glucuronosyltransferase activity"/>
    <property type="evidence" value="ECO:0007669"/>
    <property type="project" value="UniProtKB-EC"/>
</dbReference>
<dbReference type="InterPro" id="IPR035595">
    <property type="entry name" value="UDP_glycos_trans_CS"/>
</dbReference>
<dbReference type="CDD" id="cd03784">
    <property type="entry name" value="GT1_Gtf-like"/>
    <property type="match status" value="1"/>
</dbReference>
<comment type="catalytic activity">
    <reaction evidence="5">
        <text>glucuronate acceptor + UDP-alpha-D-glucuronate = acceptor beta-D-glucuronoside + UDP + H(+)</text>
        <dbReference type="Rhea" id="RHEA:21032"/>
        <dbReference type="ChEBI" id="CHEBI:15378"/>
        <dbReference type="ChEBI" id="CHEBI:58052"/>
        <dbReference type="ChEBI" id="CHEBI:58223"/>
        <dbReference type="ChEBI" id="CHEBI:132367"/>
        <dbReference type="ChEBI" id="CHEBI:132368"/>
        <dbReference type="EC" id="2.4.1.17"/>
    </reaction>
</comment>
<evidence type="ECO:0000256" key="5">
    <source>
        <dbReference type="RuleBase" id="RU362059"/>
    </source>
</evidence>
<dbReference type="PROSITE" id="PS00375">
    <property type="entry name" value="UDPGT"/>
    <property type="match status" value="1"/>
</dbReference>
<evidence type="ECO:0000256" key="1">
    <source>
        <dbReference type="ARBA" id="ARBA00009995"/>
    </source>
</evidence>
<dbReference type="Pfam" id="PF00201">
    <property type="entry name" value="UDPGT"/>
    <property type="match status" value="1"/>
</dbReference>
<dbReference type="EMBL" id="NWSH01005967">
    <property type="protein sequence ID" value="PCG63789.1"/>
    <property type="molecule type" value="Genomic_DNA"/>
</dbReference>
<dbReference type="PANTHER" id="PTHR48043:SF159">
    <property type="entry name" value="EG:EG0003.4 PROTEIN-RELATED"/>
    <property type="match status" value="1"/>
</dbReference>
<evidence type="ECO:0000313" key="6">
    <source>
        <dbReference type="EMBL" id="PCG63789.1"/>
    </source>
</evidence>
<reference evidence="6" key="1">
    <citation type="submission" date="2017-09" db="EMBL/GenBank/DDBJ databases">
        <title>Contemporary evolution of a Lepidopteran species, Heliothis virescens, in response to modern agricultural practices.</title>
        <authorList>
            <person name="Fritz M.L."/>
            <person name="Deyonke A.M."/>
            <person name="Papanicolaou A."/>
            <person name="Micinski S."/>
            <person name="Westbrook J."/>
            <person name="Gould F."/>
        </authorList>
    </citation>
    <scope>NUCLEOTIDE SEQUENCE [LARGE SCALE GENOMIC DNA]</scope>
    <source>
        <strain evidence="6">HvINT-</strain>
        <tissue evidence="6">Whole body</tissue>
    </source>
</reference>
<feature type="signal peptide" evidence="5">
    <location>
        <begin position="1"/>
        <end position="21"/>
    </location>
</feature>
<comment type="similarity">
    <text evidence="1 4">Belongs to the UDP-glycosyltransferase family.</text>
</comment>
<keyword evidence="5" id="KW-0472">Membrane</keyword>
<sequence>MATINYVTLCLTLQLIFYTDAARILAIYPVPSISHQVTFRPITLELVKRGHEVVVITADPMFKKGEAPQNLTEIDVHDLSYNVWQAFMNSERGSRDDLVSQMRVGVEVLLELFDKQMQVEEIKELRKGKQTFDLLLTEAVIRNALGFSHIYKVPVIQVSSFGAMFENYNVIGAPVHPLLYPGSMAMRIYNLTLYEKFNELRTKYTMDYIFASVEEKEANLMKKYFGSDVPPMRELQNNVDMLFLNVNPIWEGSRPVPPSVIHLGGLPQKPNKELPKDLKSYLDSSKHGVIYISFGTNVKPSLLPPEKIQMLVRAFSKMPYNVLWKWDKDVLPGKSDNIRISKWLPQSDLLKHPKLKLFVTQGGLQSTDEAITAGVPLVGVPMLGDQWYNVEKYEHHRIGVKLELGTLTEELFANAVNKVIGDDSYRKNIIKLRDLMNDQPMPPLERGIWWIEHVLRHKGAKHLRSPAANISWSEYLELELVFTVLAIVLSALFILVAALYSLYKFVSKNFVISAKLKST</sequence>
<accession>A0A2A4IVU8</accession>
<keyword evidence="5" id="KW-0812">Transmembrane</keyword>
<dbReference type="SUPFAM" id="SSF53756">
    <property type="entry name" value="UDP-Glycosyltransferase/glycogen phosphorylase"/>
    <property type="match status" value="1"/>
</dbReference>
<dbReference type="AlphaFoldDB" id="A0A2A4IVU8"/>
<dbReference type="EC" id="2.4.1.17" evidence="5"/>
<name>A0A2A4IVU8_HELVI</name>
<dbReference type="FunFam" id="3.40.50.2000:FF:000050">
    <property type="entry name" value="UDP-glucuronosyltransferase"/>
    <property type="match status" value="1"/>
</dbReference>
<dbReference type="Gene3D" id="3.40.50.2000">
    <property type="entry name" value="Glycogen Phosphorylase B"/>
    <property type="match status" value="2"/>
</dbReference>
<gene>
    <name evidence="6" type="ORF">B5V51_11710</name>
</gene>
<dbReference type="GO" id="GO:0016020">
    <property type="term" value="C:membrane"/>
    <property type="evidence" value="ECO:0007669"/>
    <property type="project" value="UniProtKB-SubCell"/>
</dbReference>
<dbReference type="InterPro" id="IPR050271">
    <property type="entry name" value="UDP-glycosyltransferase"/>
</dbReference>
<dbReference type="InterPro" id="IPR002213">
    <property type="entry name" value="UDP_glucos_trans"/>
</dbReference>
<evidence type="ECO:0000256" key="2">
    <source>
        <dbReference type="ARBA" id="ARBA00022676"/>
    </source>
</evidence>
<feature type="chain" id="PRO_5011827421" description="UDP-glucuronosyltransferase" evidence="5">
    <location>
        <begin position="22"/>
        <end position="519"/>
    </location>
</feature>
<dbReference type="PANTHER" id="PTHR48043">
    <property type="entry name" value="EG:EG0003.4 PROTEIN-RELATED"/>
    <property type="match status" value="1"/>
</dbReference>
<dbReference type="STRING" id="7102.A0A2A4IVU8"/>
<evidence type="ECO:0000256" key="3">
    <source>
        <dbReference type="ARBA" id="ARBA00022679"/>
    </source>
</evidence>
<keyword evidence="2 4" id="KW-0328">Glycosyltransferase</keyword>
<comment type="caution">
    <text evidence="6">The sequence shown here is derived from an EMBL/GenBank/DDBJ whole genome shotgun (WGS) entry which is preliminary data.</text>
</comment>
<protein>
    <recommendedName>
        <fullName evidence="5">UDP-glucuronosyltransferase</fullName>
        <ecNumber evidence="5">2.4.1.17</ecNumber>
    </recommendedName>
</protein>
<keyword evidence="5" id="KW-1133">Transmembrane helix</keyword>
<keyword evidence="3 4" id="KW-0808">Transferase</keyword>
<comment type="subcellular location">
    <subcellularLocation>
        <location evidence="5">Membrane</location>
        <topology evidence="5">Single-pass membrane protein</topology>
    </subcellularLocation>
</comment>
<keyword evidence="5" id="KW-0732">Signal</keyword>
<evidence type="ECO:0000256" key="4">
    <source>
        <dbReference type="RuleBase" id="RU003718"/>
    </source>
</evidence>
<proteinExistence type="inferred from homology"/>
<feature type="transmembrane region" description="Helical" evidence="5">
    <location>
        <begin position="480"/>
        <end position="503"/>
    </location>
</feature>
<organism evidence="6">
    <name type="scientific">Heliothis virescens</name>
    <name type="common">Tobacco budworm moth</name>
    <dbReference type="NCBI Taxonomy" id="7102"/>
    <lineage>
        <taxon>Eukaryota</taxon>
        <taxon>Metazoa</taxon>
        <taxon>Ecdysozoa</taxon>
        <taxon>Arthropoda</taxon>
        <taxon>Hexapoda</taxon>
        <taxon>Insecta</taxon>
        <taxon>Pterygota</taxon>
        <taxon>Neoptera</taxon>
        <taxon>Endopterygota</taxon>
        <taxon>Lepidoptera</taxon>
        <taxon>Glossata</taxon>
        <taxon>Ditrysia</taxon>
        <taxon>Noctuoidea</taxon>
        <taxon>Noctuidae</taxon>
        <taxon>Heliothinae</taxon>
        <taxon>Heliothis</taxon>
    </lineage>
</organism>